<dbReference type="GO" id="GO:0003700">
    <property type="term" value="F:DNA-binding transcription factor activity"/>
    <property type="evidence" value="ECO:0007669"/>
    <property type="project" value="InterPro"/>
</dbReference>
<feature type="compositionally biased region" description="Low complexity" evidence="5">
    <location>
        <begin position="225"/>
        <end position="249"/>
    </location>
</feature>
<evidence type="ECO:0000313" key="7">
    <source>
        <dbReference type="EMBL" id="KAK1733122.1"/>
    </source>
</evidence>
<dbReference type="SUPFAM" id="SSF46785">
    <property type="entry name" value="Winged helix' DNA-binding domain"/>
    <property type="match status" value="1"/>
</dbReference>
<sequence length="524" mass="57304">MEAMNAESEKEDSSNSVSSKPEEDDKQPRALGKGSDTTSITNDPSTTSVSEAKLASTQPISQLPTLSAAAAEDVSVSQSKKKKPRKRAGFREQFLQQLRVMLDRESQIDSTAVQWSTDGNSFIIMDQTQFESEIIPTYFDNPIIFPSFLNKLSRWGFSRVSSKQTRRLEFCSPTFKRLGNLSAPSPAAAATGKSRKIGGDGSIQVHQQQVHPSSSPAMAPPNPNPLSSSNDNLADLISTIQRISQQQQQPPIPSQQPILNQNTDQPEPDNAAAISILQSLLDNNQQPFQQFQQINPTMNILNNLVGGQQPSPAQPMGYPSLPSQGNANALHAFLSLSGMLSQQQMYPHQNSTAAMSQVNNNMAVQSLLMLLQRIGEEERQRRAQADAIQNAIISTIVQILGVNNAEAQRQREIESKRIPTGMTVRVPYHDAGQHRHGGITPSAARNRNFQASSQIAAILQAARRENGAEQLEVEDARAQDNSPDSSGDVDDDNEEGECRGEHDEQPLSSRKRKSSDDGYGADED</sequence>
<dbReference type="Pfam" id="PF00447">
    <property type="entry name" value="HSF_DNA-bind"/>
    <property type="match status" value="1"/>
</dbReference>
<protein>
    <recommendedName>
        <fullName evidence="6">HSF-type DNA-binding domain-containing protein</fullName>
    </recommendedName>
</protein>
<dbReference type="EMBL" id="JATAAI010000054">
    <property type="protein sequence ID" value="KAK1733122.1"/>
    <property type="molecule type" value="Genomic_DNA"/>
</dbReference>
<proteinExistence type="inferred from homology"/>
<comment type="caution">
    <text evidence="7">The sequence shown here is derived from an EMBL/GenBank/DDBJ whole genome shotgun (WGS) entry which is preliminary data.</text>
</comment>
<dbReference type="GO" id="GO:0043565">
    <property type="term" value="F:sequence-specific DNA binding"/>
    <property type="evidence" value="ECO:0007669"/>
    <property type="project" value="InterPro"/>
</dbReference>
<feature type="compositionally biased region" description="Basic and acidic residues" evidence="5">
    <location>
        <begin position="496"/>
        <end position="505"/>
    </location>
</feature>
<dbReference type="Gene3D" id="1.10.10.10">
    <property type="entry name" value="Winged helix-like DNA-binding domain superfamily/Winged helix DNA-binding domain"/>
    <property type="match status" value="1"/>
</dbReference>
<feature type="compositionally biased region" description="Low complexity" evidence="5">
    <location>
        <begin position="202"/>
        <end position="217"/>
    </location>
</feature>
<feature type="compositionally biased region" description="Polar residues" evidence="5">
    <location>
        <begin position="35"/>
        <end position="65"/>
    </location>
</feature>
<dbReference type="InterPro" id="IPR036390">
    <property type="entry name" value="WH_DNA-bd_sf"/>
</dbReference>
<keyword evidence="8" id="KW-1185">Reference proteome</keyword>
<evidence type="ECO:0000259" key="6">
    <source>
        <dbReference type="SMART" id="SM00415"/>
    </source>
</evidence>
<organism evidence="7 8">
    <name type="scientific">Skeletonema marinoi</name>
    <dbReference type="NCBI Taxonomy" id="267567"/>
    <lineage>
        <taxon>Eukaryota</taxon>
        <taxon>Sar</taxon>
        <taxon>Stramenopiles</taxon>
        <taxon>Ochrophyta</taxon>
        <taxon>Bacillariophyta</taxon>
        <taxon>Coscinodiscophyceae</taxon>
        <taxon>Thalassiosirophycidae</taxon>
        <taxon>Thalassiosirales</taxon>
        <taxon>Skeletonemataceae</taxon>
        <taxon>Skeletonema</taxon>
        <taxon>Skeletonema marinoi-dohrnii complex</taxon>
    </lineage>
</organism>
<dbReference type="SMART" id="SM00415">
    <property type="entry name" value="HSF"/>
    <property type="match status" value="1"/>
</dbReference>
<dbReference type="InterPro" id="IPR036388">
    <property type="entry name" value="WH-like_DNA-bd_sf"/>
</dbReference>
<dbReference type="AlphaFoldDB" id="A0AAD9D477"/>
<name>A0AAD9D477_9STRA</name>
<keyword evidence="2" id="KW-0238">DNA-binding</keyword>
<gene>
    <name evidence="7" type="ORF">QTG54_016260</name>
</gene>
<evidence type="ECO:0000256" key="1">
    <source>
        <dbReference type="ARBA" id="ARBA00004123"/>
    </source>
</evidence>
<feature type="region of interest" description="Disordered" evidence="5">
    <location>
        <begin position="1"/>
        <end position="88"/>
    </location>
</feature>
<dbReference type="InterPro" id="IPR000232">
    <property type="entry name" value="HSF_DNA-bd"/>
</dbReference>
<evidence type="ECO:0000256" key="3">
    <source>
        <dbReference type="ARBA" id="ARBA00023242"/>
    </source>
</evidence>
<feature type="compositionally biased region" description="Basic residues" evidence="5">
    <location>
        <begin position="79"/>
        <end position="88"/>
    </location>
</feature>
<comment type="similarity">
    <text evidence="4">Belongs to the HSF family.</text>
</comment>
<comment type="subcellular location">
    <subcellularLocation>
        <location evidence="1">Nucleus</location>
    </subcellularLocation>
</comment>
<evidence type="ECO:0000313" key="8">
    <source>
        <dbReference type="Proteomes" id="UP001224775"/>
    </source>
</evidence>
<accession>A0AAD9D477</accession>
<evidence type="ECO:0000256" key="4">
    <source>
        <dbReference type="RuleBase" id="RU004020"/>
    </source>
</evidence>
<feature type="region of interest" description="Disordered" evidence="5">
    <location>
        <begin position="181"/>
        <end position="267"/>
    </location>
</feature>
<reference evidence="7" key="1">
    <citation type="submission" date="2023-06" db="EMBL/GenBank/DDBJ databases">
        <title>Survivors Of The Sea: Transcriptome response of Skeletonema marinoi to long-term dormancy.</title>
        <authorList>
            <person name="Pinder M.I.M."/>
            <person name="Kourtchenko O."/>
            <person name="Robertson E.K."/>
            <person name="Larsson T."/>
            <person name="Maumus F."/>
            <person name="Osuna-Cruz C.M."/>
            <person name="Vancaester E."/>
            <person name="Stenow R."/>
            <person name="Vandepoele K."/>
            <person name="Ploug H."/>
            <person name="Bruchert V."/>
            <person name="Godhe A."/>
            <person name="Topel M."/>
        </authorList>
    </citation>
    <scope>NUCLEOTIDE SEQUENCE</scope>
    <source>
        <strain evidence="7">R05AC</strain>
    </source>
</reference>
<evidence type="ECO:0000256" key="5">
    <source>
        <dbReference type="SAM" id="MobiDB-lite"/>
    </source>
</evidence>
<feature type="region of interest" description="Disordered" evidence="5">
    <location>
        <begin position="466"/>
        <end position="524"/>
    </location>
</feature>
<dbReference type="GO" id="GO:0005634">
    <property type="term" value="C:nucleus"/>
    <property type="evidence" value="ECO:0007669"/>
    <property type="project" value="UniProtKB-SubCell"/>
</dbReference>
<evidence type="ECO:0000256" key="2">
    <source>
        <dbReference type="ARBA" id="ARBA00023125"/>
    </source>
</evidence>
<keyword evidence="3" id="KW-0539">Nucleus</keyword>
<feature type="domain" description="HSF-type DNA-binding" evidence="6">
    <location>
        <begin position="90"/>
        <end position="184"/>
    </location>
</feature>
<dbReference type="Proteomes" id="UP001224775">
    <property type="component" value="Unassembled WGS sequence"/>
</dbReference>